<accession>A0A7H1NS17</accession>
<reference evidence="7 8" key="1">
    <citation type="submission" date="2020-08" db="EMBL/GenBank/DDBJ databases">
        <title>Complete genome sequence of Entomobacter blattae G55GP.</title>
        <authorList>
            <person name="Poehlein A."/>
            <person name="Guzman J."/>
            <person name="Daniel R."/>
            <person name="Vilcinskas A."/>
        </authorList>
    </citation>
    <scope>NUCLEOTIDE SEQUENCE [LARGE SCALE GENOMIC DNA]</scope>
    <source>
        <strain evidence="7 8">G55GP</strain>
    </source>
</reference>
<dbReference type="GO" id="GO:0009443">
    <property type="term" value="P:pyridoxal 5'-phosphate salvage"/>
    <property type="evidence" value="ECO:0007669"/>
    <property type="project" value="InterPro"/>
</dbReference>
<name>A0A7H1NS17_9PROT</name>
<dbReference type="InterPro" id="IPR013749">
    <property type="entry name" value="PM/HMP-P_kinase-1"/>
</dbReference>
<dbReference type="AlphaFoldDB" id="A0A7H1NS17"/>
<proteinExistence type="predicted"/>
<keyword evidence="2 7" id="KW-0808">Transferase</keyword>
<dbReference type="EMBL" id="CP060244">
    <property type="protein sequence ID" value="QNT78577.1"/>
    <property type="molecule type" value="Genomic_DNA"/>
</dbReference>
<dbReference type="Proteomes" id="UP000516349">
    <property type="component" value="Chromosome"/>
</dbReference>
<dbReference type="GO" id="GO:0005524">
    <property type="term" value="F:ATP binding"/>
    <property type="evidence" value="ECO:0007669"/>
    <property type="project" value="UniProtKB-KW"/>
</dbReference>
<dbReference type="NCBIfam" id="TIGR00687">
    <property type="entry name" value="pyridox_kin"/>
    <property type="match status" value="1"/>
</dbReference>
<organism evidence="7 8">
    <name type="scientific">Entomobacter blattae</name>
    <dbReference type="NCBI Taxonomy" id="2762277"/>
    <lineage>
        <taxon>Bacteria</taxon>
        <taxon>Pseudomonadati</taxon>
        <taxon>Pseudomonadota</taxon>
        <taxon>Alphaproteobacteria</taxon>
        <taxon>Acetobacterales</taxon>
        <taxon>Acetobacteraceae</taxon>
        <taxon>Entomobacter</taxon>
    </lineage>
</organism>
<evidence type="ECO:0000256" key="5">
    <source>
        <dbReference type="ARBA" id="ARBA00022840"/>
    </source>
</evidence>
<dbReference type="InterPro" id="IPR029056">
    <property type="entry name" value="Ribokinase-like"/>
</dbReference>
<dbReference type="Gene3D" id="3.40.1190.20">
    <property type="match status" value="1"/>
</dbReference>
<feature type="domain" description="Pyridoxamine kinase/Phosphomethylpyrimidine kinase" evidence="6">
    <location>
        <begin position="86"/>
        <end position="273"/>
    </location>
</feature>
<evidence type="ECO:0000259" key="6">
    <source>
        <dbReference type="Pfam" id="PF08543"/>
    </source>
</evidence>
<dbReference type="NCBIfam" id="NF004398">
    <property type="entry name" value="PRK05756.1"/>
    <property type="match status" value="1"/>
</dbReference>
<evidence type="ECO:0000256" key="3">
    <source>
        <dbReference type="ARBA" id="ARBA00022741"/>
    </source>
</evidence>
<keyword evidence="8" id="KW-1185">Reference proteome</keyword>
<dbReference type="KEGG" id="ebla:JGUZn3_13510"/>
<keyword evidence="5" id="KW-0067">ATP-binding</keyword>
<evidence type="ECO:0000256" key="2">
    <source>
        <dbReference type="ARBA" id="ARBA00022679"/>
    </source>
</evidence>
<dbReference type="GO" id="GO:0005829">
    <property type="term" value="C:cytosol"/>
    <property type="evidence" value="ECO:0007669"/>
    <property type="project" value="TreeGrafter"/>
</dbReference>
<dbReference type="InterPro" id="IPR004625">
    <property type="entry name" value="PyrdxlKinase"/>
</dbReference>
<dbReference type="SUPFAM" id="SSF53613">
    <property type="entry name" value="Ribokinase-like"/>
    <property type="match status" value="1"/>
</dbReference>
<sequence>MKLLPVADIIQILSIQSWVSYGHVGNSASMFPLQMLGAEVWGVNTVQFSNHTGYGAWSGMVFSGEQILSLVKGVEQRGKMGELSAVLSGYLGAVDIGDAVLESVRCVRHHAPNAFYCCDPVMGDRGRGMYVADEIPAFFAERALSLADIITPNHFELEYLAQSPITTIHAARQAMYQLTRKMHQHGPAIILATSIKVEDTAEDCLEVLAMDKKGNAFRVATPDLPFSPTGSGDLASAVFLFHLLAGRTLQEALKLMVSAIWGVMKKTYESGKEELQIIAARNELVHPSRLFFPEAF</sequence>
<gene>
    <name evidence="7" type="primary">pdxY</name>
    <name evidence="7" type="ORF">JGUZn3_13510</name>
</gene>
<dbReference type="PANTHER" id="PTHR10534:SF2">
    <property type="entry name" value="PYRIDOXAL KINASE"/>
    <property type="match status" value="1"/>
</dbReference>
<dbReference type="GO" id="GO:0008478">
    <property type="term" value="F:pyridoxal kinase activity"/>
    <property type="evidence" value="ECO:0007669"/>
    <property type="project" value="UniProtKB-EC"/>
</dbReference>
<evidence type="ECO:0000313" key="7">
    <source>
        <dbReference type="EMBL" id="QNT78577.1"/>
    </source>
</evidence>
<dbReference type="CDD" id="cd01173">
    <property type="entry name" value="pyridoxal_pyridoxamine_kinase"/>
    <property type="match status" value="1"/>
</dbReference>
<keyword evidence="3" id="KW-0547">Nucleotide-binding</keyword>
<dbReference type="PANTHER" id="PTHR10534">
    <property type="entry name" value="PYRIDOXAL KINASE"/>
    <property type="match status" value="1"/>
</dbReference>
<evidence type="ECO:0000313" key="8">
    <source>
        <dbReference type="Proteomes" id="UP000516349"/>
    </source>
</evidence>
<protein>
    <recommendedName>
        <fullName evidence="1">pyridoxal kinase</fullName>
        <ecNumber evidence="1">2.7.1.35</ecNumber>
    </recommendedName>
</protein>
<evidence type="ECO:0000256" key="4">
    <source>
        <dbReference type="ARBA" id="ARBA00022777"/>
    </source>
</evidence>
<dbReference type="Pfam" id="PF08543">
    <property type="entry name" value="Phos_pyr_kin"/>
    <property type="match status" value="1"/>
</dbReference>
<dbReference type="EC" id="2.7.1.35" evidence="1"/>
<evidence type="ECO:0000256" key="1">
    <source>
        <dbReference type="ARBA" id="ARBA00012104"/>
    </source>
</evidence>
<keyword evidence="4 7" id="KW-0418">Kinase</keyword>